<reference evidence="2 3" key="1">
    <citation type="submission" date="2015-01" db="EMBL/GenBank/DDBJ databases">
        <title>Evolution of Trichinella species and genotypes.</title>
        <authorList>
            <person name="Korhonen P.K."/>
            <person name="Edoardo P."/>
            <person name="Giuseppe L.R."/>
            <person name="Gasser R.B."/>
        </authorList>
    </citation>
    <scope>NUCLEOTIDE SEQUENCE [LARGE SCALE GENOMIC DNA]</scope>
    <source>
        <strain evidence="2">ISS2496</strain>
    </source>
</reference>
<organism evidence="2 3">
    <name type="scientific">Trichinella patagoniensis</name>
    <dbReference type="NCBI Taxonomy" id="990121"/>
    <lineage>
        <taxon>Eukaryota</taxon>
        <taxon>Metazoa</taxon>
        <taxon>Ecdysozoa</taxon>
        <taxon>Nematoda</taxon>
        <taxon>Enoplea</taxon>
        <taxon>Dorylaimia</taxon>
        <taxon>Trichinellida</taxon>
        <taxon>Trichinellidae</taxon>
        <taxon>Trichinella</taxon>
    </lineage>
</organism>
<evidence type="ECO:0000313" key="2">
    <source>
        <dbReference type="EMBL" id="KRY16643.1"/>
    </source>
</evidence>
<gene>
    <name evidence="2" type="ORF">T12_1764</name>
</gene>
<keyword evidence="3" id="KW-1185">Reference proteome</keyword>
<proteinExistence type="predicted"/>
<protein>
    <submittedName>
        <fullName evidence="2">Uncharacterized protein</fullName>
    </submittedName>
</protein>
<accession>A0A0V0ZX32</accession>
<feature type="compositionally biased region" description="Basic and acidic residues" evidence="1">
    <location>
        <begin position="122"/>
        <end position="137"/>
    </location>
</feature>
<sequence length="145" mass="15781">MRSSNMIIQARSSNSSTTNSSSSSSSSGGSVALLLFRVELNCLDAGRLGQTKLDEANSDVMRLVSFGQPKRDRNPDVNSPQCAHDQSTHGQAELNNARHNLTDQSRKSEENTNPSCRVGRHVGHETHPPDNTGHSRNDNCCSTLY</sequence>
<evidence type="ECO:0000256" key="1">
    <source>
        <dbReference type="SAM" id="MobiDB-lite"/>
    </source>
</evidence>
<dbReference type="Proteomes" id="UP000054783">
    <property type="component" value="Unassembled WGS sequence"/>
</dbReference>
<dbReference type="AlphaFoldDB" id="A0A0V0ZX32"/>
<feature type="compositionally biased region" description="Polar residues" evidence="1">
    <location>
        <begin position="76"/>
        <end position="99"/>
    </location>
</feature>
<name>A0A0V0ZX32_9BILA</name>
<evidence type="ECO:0000313" key="3">
    <source>
        <dbReference type="Proteomes" id="UP000054783"/>
    </source>
</evidence>
<feature type="compositionally biased region" description="Polar residues" evidence="1">
    <location>
        <begin position="1"/>
        <end position="11"/>
    </location>
</feature>
<feature type="region of interest" description="Disordered" evidence="1">
    <location>
        <begin position="64"/>
        <end position="145"/>
    </location>
</feature>
<comment type="caution">
    <text evidence="2">The sequence shown here is derived from an EMBL/GenBank/DDBJ whole genome shotgun (WGS) entry which is preliminary data.</text>
</comment>
<feature type="region of interest" description="Disordered" evidence="1">
    <location>
        <begin position="1"/>
        <end position="28"/>
    </location>
</feature>
<feature type="compositionally biased region" description="Low complexity" evidence="1">
    <location>
        <begin position="12"/>
        <end position="28"/>
    </location>
</feature>
<feature type="compositionally biased region" description="Basic and acidic residues" evidence="1">
    <location>
        <begin position="100"/>
        <end position="110"/>
    </location>
</feature>
<dbReference type="EMBL" id="JYDQ01000075">
    <property type="protein sequence ID" value="KRY16643.1"/>
    <property type="molecule type" value="Genomic_DNA"/>
</dbReference>